<dbReference type="PROSITE" id="PS50126">
    <property type="entry name" value="S1"/>
    <property type="match status" value="1"/>
</dbReference>
<dbReference type="Gene3D" id="3.30.1370.10">
    <property type="entry name" value="K Homology domain, type 1"/>
    <property type="match status" value="1"/>
</dbReference>
<dbReference type="SUPFAM" id="SSF54791">
    <property type="entry name" value="Eukaryotic type KH-domain (KH-domain type I)"/>
    <property type="match status" value="1"/>
</dbReference>
<dbReference type="EMBL" id="AP011676">
    <property type="protein sequence ID" value="BAL54031.1"/>
    <property type="molecule type" value="Genomic_DNA"/>
</dbReference>
<dbReference type="FunFam" id="3.30.230.70:FF:000001">
    <property type="entry name" value="Polyribonucleotide nucleotidyltransferase"/>
    <property type="match status" value="1"/>
</dbReference>
<dbReference type="CDD" id="cd11363">
    <property type="entry name" value="RNase_PH_PNPase_1"/>
    <property type="match status" value="1"/>
</dbReference>
<dbReference type="SUPFAM" id="SSF54211">
    <property type="entry name" value="Ribosomal protein S5 domain 2-like"/>
    <property type="match status" value="2"/>
</dbReference>
<proteinExistence type="inferred from homology"/>
<dbReference type="EC" id="2.7.7.8" evidence="8"/>
<keyword evidence="4 8" id="KW-0548">Nucleotidyltransferase</keyword>
<comment type="function">
    <text evidence="8">Involved in mRNA degradation. Catalyzes the phosphorolysis of single-stranded polyribonucleotides processively in the 3'- to 5'-direction.</text>
</comment>
<dbReference type="GO" id="GO:0005829">
    <property type="term" value="C:cytosol"/>
    <property type="evidence" value="ECO:0007669"/>
    <property type="project" value="TreeGrafter"/>
</dbReference>
<dbReference type="NCBIfam" id="TIGR03591">
    <property type="entry name" value="polynuc_phos"/>
    <property type="match status" value="1"/>
</dbReference>
<dbReference type="SUPFAM" id="SSF55666">
    <property type="entry name" value="Ribonuclease PH domain 2-like"/>
    <property type="match status" value="2"/>
</dbReference>
<keyword evidence="3 8" id="KW-0808">Transferase</keyword>
<dbReference type="InterPro" id="IPR015848">
    <property type="entry name" value="PNPase_PH_RNA-bd_bac/org-type"/>
</dbReference>
<evidence type="ECO:0000256" key="2">
    <source>
        <dbReference type="ARBA" id="ARBA00022490"/>
    </source>
</evidence>
<dbReference type="PROSITE" id="PS50084">
    <property type="entry name" value="KH_TYPE_1"/>
    <property type="match status" value="1"/>
</dbReference>
<dbReference type="GO" id="GO:0006402">
    <property type="term" value="P:mRNA catabolic process"/>
    <property type="evidence" value="ECO:0007669"/>
    <property type="project" value="UniProtKB-UniRule"/>
</dbReference>
<dbReference type="GO" id="GO:0000175">
    <property type="term" value="F:3'-5'-RNA exonuclease activity"/>
    <property type="evidence" value="ECO:0007669"/>
    <property type="project" value="TreeGrafter"/>
</dbReference>
<dbReference type="AlphaFoldDB" id="H5SCZ5"/>
<reference evidence="11" key="2">
    <citation type="journal article" date="2012" name="PLoS ONE">
        <title>A Deeply Branching Thermophilic Bacterium with an Ancient Acetyl-CoA Pathway Dominates a Subsurface Ecosystem.</title>
        <authorList>
            <person name="Takami H."/>
            <person name="Noguchi H."/>
            <person name="Takaki Y."/>
            <person name="Uchiyama I."/>
            <person name="Toyoda A."/>
            <person name="Nishi S."/>
            <person name="Chee G.-J."/>
            <person name="Arai W."/>
            <person name="Nunoura T."/>
            <person name="Itoh T."/>
            <person name="Hattori M."/>
            <person name="Takai K."/>
        </authorList>
    </citation>
    <scope>NUCLEOTIDE SEQUENCE</scope>
</reference>
<dbReference type="InterPro" id="IPR004088">
    <property type="entry name" value="KH_dom_type_1"/>
</dbReference>
<feature type="compositionally biased region" description="Basic residues" evidence="9">
    <location>
        <begin position="756"/>
        <end position="768"/>
    </location>
</feature>
<organism evidence="11">
    <name type="scientific">uncultured Planctomycetota bacterium</name>
    <dbReference type="NCBI Taxonomy" id="120965"/>
    <lineage>
        <taxon>Bacteria</taxon>
        <taxon>Pseudomonadati</taxon>
        <taxon>Planctomycetota</taxon>
        <taxon>environmental samples</taxon>
    </lineage>
</organism>
<feature type="region of interest" description="Disordered" evidence="9">
    <location>
        <begin position="713"/>
        <end position="768"/>
    </location>
</feature>
<dbReference type="InterPro" id="IPR012340">
    <property type="entry name" value="NA-bd_OB-fold"/>
</dbReference>
<evidence type="ECO:0000256" key="6">
    <source>
        <dbReference type="ARBA" id="ARBA00022842"/>
    </source>
</evidence>
<dbReference type="SMART" id="SM00322">
    <property type="entry name" value="KH"/>
    <property type="match status" value="1"/>
</dbReference>
<dbReference type="Pfam" id="PF00575">
    <property type="entry name" value="S1"/>
    <property type="match status" value="1"/>
</dbReference>
<dbReference type="Pfam" id="PF01138">
    <property type="entry name" value="RNase_PH"/>
    <property type="match status" value="2"/>
</dbReference>
<evidence type="ECO:0000256" key="9">
    <source>
        <dbReference type="SAM" id="MobiDB-lite"/>
    </source>
</evidence>
<dbReference type="GO" id="GO:0000287">
    <property type="term" value="F:magnesium ion binding"/>
    <property type="evidence" value="ECO:0007669"/>
    <property type="project" value="UniProtKB-UniRule"/>
</dbReference>
<dbReference type="Pfam" id="PF00013">
    <property type="entry name" value="KH_1"/>
    <property type="match status" value="1"/>
</dbReference>
<dbReference type="PIRSF" id="PIRSF005499">
    <property type="entry name" value="PNPase"/>
    <property type="match status" value="1"/>
</dbReference>
<feature type="binding site" evidence="8">
    <location>
        <position position="502"/>
    </location>
    <ligand>
        <name>Mg(2+)</name>
        <dbReference type="ChEBI" id="CHEBI:18420"/>
    </ligand>
</feature>
<dbReference type="InterPro" id="IPR003029">
    <property type="entry name" value="S1_domain"/>
</dbReference>
<sequence>MRADLGQHHEEWKVAVVRVERVIGRHALVIESGKLAKQAHGAVTVQYADGVVLVAAVEGAAQAGQDFFPLTVDYREKTYAAGKFPGGFIKREGRPTTKEILTSRLIDRPIRPLFPPHYYNEVQIQAIVLSADPDYDPDVLAMIGASAALHISPIPFLGPTGAVRLGRVDGQLVVMPTYDEVETGELDLVVSGMRDAVTMIEGFAKELAEEDMVQAILRAHQESLAVIDMIGELRDRLGLPPKEIPQPPPNPLKEIFHQRFYQEMVEAKLTPKKQERQQKVEALKQRILQEFLPGTVSPESNSPAYTENQVQEALLWLEERVVRDLALQGKRLDGRGPKDLRPISCEVGVLPRTHGSALFTRGETQALVTTTLGTVSDEQKVEGLAEEHTKKFMLDYNFPPFSVGEVRPIRGPGRREVGHGALAERSLKAVMPTPEEFPYTIRVVSEILESNGSSSMATVCGATLSLMDAGVPIYQPVAGISIGLVKENDRYVLLTDIMGDEDHYGDMDFKVAGTGYGITGIQLDLKIAGIHEQIIRETLQQAREARTRILQIMLQTLPQPRPEISKNAPKLFVLRIDPEKIGLLIGPGGKTIKAIQDETHSRIDIAEDGTVVICCYDHEKADLALSRVRGLTEEIRVGNIYDGKVVGIKEFGAFVEVLPGKDGLVHISELDDKFVSRVEDVVKIGDRIPVKVIAIDEQDRLKLSRKAALRELRERQAGQVSTPSEEATLPPEPYETEIAPPRRETYRDRRETGRRTPPRRREHRDRYR</sequence>
<keyword evidence="2 8" id="KW-0963">Cytoplasm</keyword>
<dbReference type="InterPro" id="IPR036345">
    <property type="entry name" value="ExoRNase_PH_dom2_sf"/>
</dbReference>
<comment type="cofactor">
    <cofactor evidence="8">
        <name>Mg(2+)</name>
        <dbReference type="ChEBI" id="CHEBI:18420"/>
    </cofactor>
</comment>
<name>H5SCZ5_9BACT</name>
<dbReference type="PANTHER" id="PTHR11252:SF0">
    <property type="entry name" value="POLYRIBONUCLEOTIDE NUCLEOTIDYLTRANSFERASE 1, MITOCHONDRIAL"/>
    <property type="match status" value="1"/>
</dbReference>
<keyword evidence="6 8" id="KW-0460">Magnesium</keyword>
<dbReference type="NCBIfam" id="NF008805">
    <property type="entry name" value="PRK11824.1"/>
    <property type="match status" value="1"/>
</dbReference>
<dbReference type="SMART" id="SM00316">
    <property type="entry name" value="S1"/>
    <property type="match status" value="1"/>
</dbReference>
<evidence type="ECO:0000313" key="11">
    <source>
        <dbReference type="EMBL" id="BAL54031.1"/>
    </source>
</evidence>
<evidence type="ECO:0000256" key="7">
    <source>
        <dbReference type="ARBA" id="ARBA00022884"/>
    </source>
</evidence>
<dbReference type="InterPro" id="IPR012162">
    <property type="entry name" value="PNPase"/>
</dbReference>
<feature type="domain" description="S1 motif" evidence="10">
    <location>
        <begin position="638"/>
        <end position="706"/>
    </location>
</feature>
<dbReference type="SUPFAM" id="SSF46915">
    <property type="entry name" value="Polynucleotide phosphorylase/guanosine pentaphosphate synthase (PNPase/GPSI), domain 3"/>
    <property type="match status" value="1"/>
</dbReference>
<dbReference type="GO" id="GO:0004654">
    <property type="term" value="F:polyribonucleotide nucleotidyltransferase activity"/>
    <property type="evidence" value="ECO:0007669"/>
    <property type="project" value="UniProtKB-UniRule"/>
</dbReference>
<dbReference type="Gene3D" id="3.30.230.70">
    <property type="entry name" value="GHMP Kinase, N-terminal domain"/>
    <property type="match status" value="2"/>
</dbReference>
<dbReference type="HAMAP" id="MF_01595">
    <property type="entry name" value="PNPase"/>
    <property type="match status" value="1"/>
</dbReference>
<evidence type="ECO:0000256" key="3">
    <source>
        <dbReference type="ARBA" id="ARBA00022679"/>
    </source>
</evidence>
<dbReference type="CDD" id="cd11364">
    <property type="entry name" value="RNase_PH_PNPase_2"/>
    <property type="match status" value="1"/>
</dbReference>
<dbReference type="FunFam" id="2.40.50.140:FF:000189">
    <property type="entry name" value="Polyribonucleotide nucleotidyltransferase, putative"/>
    <property type="match status" value="1"/>
</dbReference>
<dbReference type="Pfam" id="PF03725">
    <property type="entry name" value="RNase_PH_C"/>
    <property type="match status" value="1"/>
</dbReference>
<dbReference type="Gene3D" id="2.40.50.140">
    <property type="entry name" value="Nucleic acid-binding proteins"/>
    <property type="match status" value="1"/>
</dbReference>
<dbReference type="GO" id="GO:0006396">
    <property type="term" value="P:RNA processing"/>
    <property type="evidence" value="ECO:0007669"/>
    <property type="project" value="InterPro"/>
</dbReference>
<dbReference type="FunFam" id="3.30.1370.10:FF:000001">
    <property type="entry name" value="Polyribonucleotide nucleotidyltransferase"/>
    <property type="match status" value="1"/>
</dbReference>
<dbReference type="CDD" id="cd02393">
    <property type="entry name" value="KH-I_PNPase"/>
    <property type="match status" value="1"/>
</dbReference>
<evidence type="ECO:0000256" key="1">
    <source>
        <dbReference type="ARBA" id="ARBA00007404"/>
    </source>
</evidence>
<reference evidence="11" key="1">
    <citation type="journal article" date="2005" name="Environ. Microbiol.">
        <title>Genetic and functional properties of uncultivated thermophilic crenarchaeotes from a subsurface gold mine as revealed by analysis of genome fragments.</title>
        <authorList>
            <person name="Nunoura T."/>
            <person name="Hirayama H."/>
            <person name="Takami H."/>
            <person name="Oida H."/>
            <person name="Nishi S."/>
            <person name="Shimamura S."/>
            <person name="Suzuki Y."/>
            <person name="Inagaki F."/>
            <person name="Takai K."/>
            <person name="Nealson K.H."/>
            <person name="Horikoshi K."/>
        </authorList>
    </citation>
    <scope>NUCLEOTIDE SEQUENCE</scope>
</reference>
<keyword evidence="7 8" id="KW-0694">RNA-binding</keyword>
<dbReference type="InterPro" id="IPR004087">
    <property type="entry name" value="KH_dom"/>
</dbReference>
<keyword evidence="5 8" id="KW-0479">Metal-binding</keyword>
<comment type="similarity">
    <text evidence="1 8">Belongs to the polyribonucleotide nucleotidyltransferase family.</text>
</comment>
<dbReference type="Pfam" id="PF03726">
    <property type="entry name" value="PNPase"/>
    <property type="match status" value="1"/>
</dbReference>
<evidence type="ECO:0000256" key="5">
    <source>
        <dbReference type="ARBA" id="ARBA00022723"/>
    </source>
</evidence>
<comment type="catalytic activity">
    <reaction evidence="8">
        <text>RNA(n+1) + phosphate = RNA(n) + a ribonucleoside 5'-diphosphate</text>
        <dbReference type="Rhea" id="RHEA:22096"/>
        <dbReference type="Rhea" id="RHEA-COMP:14527"/>
        <dbReference type="Rhea" id="RHEA-COMP:17342"/>
        <dbReference type="ChEBI" id="CHEBI:43474"/>
        <dbReference type="ChEBI" id="CHEBI:57930"/>
        <dbReference type="ChEBI" id="CHEBI:140395"/>
        <dbReference type="EC" id="2.7.7.8"/>
    </reaction>
</comment>
<dbReference type="GO" id="GO:0003723">
    <property type="term" value="F:RNA binding"/>
    <property type="evidence" value="ECO:0007669"/>
    <property type="project" value="UniProtKB-UniRule"/>
</dbReference>
<gene>
    <name evidence="8" type="primary">pnp</name>
    <name evidence="11" type="ORF">HGMM_F12C05C14</name>
</gene>
<dbReference type="PANTHER" id="PTHR11252">
    <property type="entry name" value="POLYRIBONUCLEOTIDE NUCLEOTIDYLTRANSFERASE"/>
    <property type="match status" value="1"/>
</dbReference>
<evidence type="ECO:0000259" key="10">
    <source>
        <dbReference type="PROSITE" id="PS50126"/>
    </source>
</evidence>
<dbReference type="InterPro" id="IPR015847">
    <property type="entry name" value="ExoRNase_PH_dom2"/>
</dbReference>
<dbReference type="SUPFAM" id="SSF50249">
    <property type="entry name" value="Nucleic acid-binding proteins"/>
    <property type="match status" value="1"/>
</dbReference>
<dbReference type="InterPro" id="IPR001247">
    <property type="entry name" value="ExoRNase_PH_dom1"/>
</dbReference>
<protein>
    <recommendedName>
        <fullName evidence="8">Polyribonucleotide nucleotidyltransferase</fullName>
        <ecNumber evidence="8">2.7.7.8</ecNumber>
    </recommendedName>
    <alternativeName>
        <fullName evidence="8">Polynucleotide phosphorylase</fullName>
        <shortName evidence="8">PNPase</shortName>
    </alternativeName>
</protein>
<evidence type="ECO:0000256" key="8">
    <source>
        <dbReference type="HAMAP-Rule" id="MF_01595"/>
    </source>
</evidence>
<evidence type="ECO:0000256" key="4">
    <source>
        <dbReference type="ARBA" id="ARBA00022695"/>
    </source>
</evidence>
<feature type="binding site" evidence="8">
    <location>
        <position position="508"/>
    </location>
    <ligand>
        <name>Mg(2+)</name>
        <dbReference type="ChEBI" id="CHEBI:18420"/>
    </ligand>
</feature>
<dbReference type="InterPro" id="IPR027408">
    <property type="entry name" value="PNPase/RNase_PH_dom_sf"/>
</dbReference>
<dbReference type="CDD" id="cd04472">
    <property type="entry name" value="S1_PNPase"/>
    <property type="match status" value="1"/>
</dbReference>
<comment type="subcellular location">
    <subcellularLocation>
        <location evidence="8">Cytoplasm</location>
    </subcellularLocation>
</comment>
<dbReference type="FunFam" id="3.30.230.70:FF:000002">
    <property type="entry name" value="Polyribonucleotide nucleotidyltransferase"/>
    <property type="match status" value="1"/>
</dbReference>
<dbReference type="InterPro" id="IPR020568">
    <property type="entry name" value="Ribosomal_Su5_D2-typ_SF"/>
</dbReference>
<dbReference type="InterPro" id="IPR036612">
    <property type="entry name" value="KH_dom_type_1_sf"/>
</dbReference>
<dbReference type="InterPro" id="IPR036456">
    <property type="entry name" value="PNPase_PH_RNA-bd_sf"/>
</dbReference>
<accession>H5SCZ5</accession>
<feature type="compositionally biased region" description="Basic and acidic residues" evidence="9">
    <location>
        <begin position="740"/>
        <end position="754"/>
    </location>
</feature>